<proteinExistence type="predicted"/>
<accession>A0A517M7U9</accession>
<dbReference type="EMBL" id="CP036261">
    <property type="protein sequence ID" value="QDS90945.1"/>
    <property type="molecule type" value="Genomic_DNA"/>
</dbReference>
<name>A0A517M7U9_9BACT</name>
<gene>
    <name evidence="2" type="ORF">EC9_51640</name>
</gene>
<evidence type="ECO:0000313" key="3">
    <source>
        <dbReference type="Proteomes" id="UP000319557"/>
    </source>
</evidence>
<feature type="compositionally biased region" description="Low complexity" evidence="1">
    <location>
        <begin position="152"/>
        <end position="161"/>
    </location>
</feature>
<sequence>MDPTESCFHPRFHHADLTFSMLARNRIEWIARPTGLSSSISMVAGMVGRATGPASAAWGARAKPVAHDSFLETIRERETMPAESELASSIGFVAGMVRCTTGSASAAWGARAKPVAHDSFLETIRQHQTMPSPSRLAASIGIVAEMIGSATGSASAAGSTGKARGTRLVSGNDKRT</sequence>
<reference evidence="2 3" key="1">
    <citation type="submission" date="2019-02" db="EMBL/GenBank/DDBJ databases">
        <title>Deep-cultivation of Planctomycetes and their phenomic and genomic characterization uncovers novel biology.</title>
        <authorList>
            <person name="Wiegand S."/>
            <person name="Jogler M."/>
            <person name="Boedeker C."/>
            <person name="Pinto D."/>
            <person name="Vollmers J."/>
            <person name="Rivas-Marin E."/>
            <person name="Kohn T."/>
            <person name="Peeters S.H."/>
            <person name="Heuer A."/>
            <person name="Rast P."/>
            <person name="Oberbeckmann S."/>
            <person name="Bunk B."/>
            <person name="Jeske O."/>
            <person name="Meyerdierks A."/>
            <person name="Storesund J.E."/>
            <person name="Kallscheuer N."/>
            <person name="Luecker S."/>
            <person name="Lage O.M."/>
            <person name="Pohl T."/>
            <person name="Merkel B.J."/>
            <person name="Hornburger P."/>
            <person name="Mueller R.-W."/>
            <person name="Bruemmer F."/>
            <person name="Labrenz M."/>
            <person name="Spormann A.M."/>
            <person name="Op den Camp H."/>
            <person name="Overmann J."/>
            <person name="Amann R."/>
            <person name="Jetten M.S.M."/>
            <person name="Mascher T."/>
            <person name="Medema M.H."/>
            <person name="Devos D.P."/>
            <person name="Kaster A.-K."/>
            <person name="Ovreas L."/>
            <person name="Rohde M."/>
            <person name="Galperin M.Y."/>
            <person name="Jogler C."/>
        </authorList>
    </citation>
    <scope>NUCLEOTIDE SEQUENCE [LARGE SCALE GENOMIC DNA]</scope>
    <source>
        <strain evidence="2 3">EC9</strain>
    </source>
</reference>
<feature type="region of interest" description="Disordered" evidence="1">
    <location>
        <begin position="152"/>
        <end position="176"/>
    </location>
</feature>
<dbReference type="KEGG" id="ruv:EC9_51640"/>
<protein>
    <submittedName>
        <fullName evidence="2">Uncharacterized protein</fullName>
    </submittedName>
</protein>
<dbReference type="Proteomes" id="UP000319557">
    <property type="component" value="Chromosome"/>
</dbReference>
<organism evidence="2 3">
    <name type="scientific">Rosistilla ulvae</name>
    <dbReference type="NCBI Taxonomy" id="1930277"/>
    <lineage>
        <taxon>Bacteria</taxon>
        <taxon>Pseudomonadati</taxon>
        <taxon>Planctomycetota</taxon>
        <taxon>Planctomycetia</taxon>
        <taxon>Pirellulales</taxon>
        <taxon>Pirellulaceae</taxon>
        <taxon>Rosistilla</taxon>
    </lineage>
</organism>
<keyword evidence="3" id="KW-1185">Reference proteome</keyword>
<evidence type="ECO:0000313" key="2">
    <source>
        <dbReference type="EMBL" id="QDS90945.1"/>
    </source>
</evidence>
<dbReference type="AlphaFoldDB" id="A0A517M7U9"/>
<evidence type="ECO:0000256" key="1">
    <source>
        <dbReference type="SAM" id="MobiDB-lite"/>
    </source>
</evidence>